<dbReference type="AlphaFoldDB" id="A0A5N7MVY0"/>
<sequence>MVLFIRTRIGRGQQANEGFGEIQGLLTDLQSLHLKVLDNSVSTISQCRVGFITHEALRDLCARYPASQKPSGISARSALD</sequence>
<dbReference type="Proteomes" id="UP000403266">
    <property type="component" value="Unassembled WGS sequence"/>
</dbReference>
<comment type="caution">
    <text evidence="1">The sequence shown here is derived from an EMBL/GenBank/DDBJ whole genome shotgun (WGS) entry which is preliminary data.</text>
</comment>
<dbReference type="EMBL" id="VOSK01000545">
    <property type="protein sequence ID" value="MPR31111.1"/>
    <property type="molecule type" value="Genomic_DNA"/>
</dbReference>
<dbReference type="OrthoDB" id="7584044at2"/>
<keyword evidence="2" id="KW-1185">Reference proteome</keyword>
<proteinExistence type="predicted"/>
<organism evidence="1 2">
    <name type="scientific">Microvirga tunisiensis</name>
    <dbReference type="NCBI Taxonomy" id="2108360"/>
    <lineage>
        <taxon>Bacteria</taxon>
        <taxon>Pseudomonadati</taxon>
        <taxon>Pseudomonadota</taxon>
        <taxon>Alphaproteobacteria</taxon>
        <taxon>Hyphomicrobiales</taxon>
        <taxon>Methylobacteriaceae</taxon>
        <taxon>Microvirga</taxon>
    </lineage>
</organism>
<protein>
    <submittedName>
        <fullName evidence="1">Uncharacterized protein</fullName>
    </submittedName>
</protein>
<gene>
    <name evidence="1" type="ORF">FS320_40975</name>
</gene>
<dbReference type="RefSeq" id="WP_152718285.1">
    <property type="nucleotide sequence ID" value="NZ_VOSJ01000585.1"/>
</dbReference>
<accession>A0A5N7MVY0</accession>
<evidence type="ECO:0000313" key="1">
    <source>
        <dbReference type="EMBL" id="MPR31111.1"/>
    </source>
</evidence>
<reference evidence="1 2" key="1">
    <citation type="journal article" date="2019" name="Syst. Appl. Microbiol.">
        <title>Microvirga tunisiensis sp. nov., a root nodule symbiotic bacterium isolated from Lupinus micranthus and L. luteus grown in Northern Tunisia.</title>
        <authorList>
            <person name="Msaddak A."/>
            <person name="Rejili M."/>
            <person name="Duran D."/>
            <person name="Mars M."/>
            <person name="Palacios J.M."/>
            <person name="Ruiz-Argueso T."/>
            <person name="Rey L."/>
            <person name="Imperial J."/>
        </authorList>
    </citation>
    <scope>NUCLEOTIDE SEQUENCE [LARGE SCALE GENOMIC DNA]</scope>
    <source>
        <strain evidence="1 2">Lmie10</strain>
    </source>
</reference>
<name>A0A5N7MVY0_9HYPH</name>
<evidence type="ECO:0000313" key="2">
    <source>
        <dbReference type="Proteomes" id="UP000403266"/>
    </source>
</evidence>